<organism evidence="2 3">
    <name type="scientific">Xanthomonas hawaiiensis</name>
    <dbReference type="NCBI Taxonomy" id="3003247"/>
    <lineage>
        <taxon>Bacteria</taxon>
        <taxon>Pseudomonadati</taxon>
        <taxon>Pseudomonadota</taxon>
        <taxon>Gammaproteobacteria</taxon>
        <taxon>Lysobacterales</taxon>
        <taxon>Lysobacteraceae</taxon>
        <taxon>Xanthomonas</taxon>
    </lineage>
</organism>
<dbReference type="Proteomes" id="UP001260534">
    <property type="component" value="Unassembled WGS sequence"/>
</dbReference>
<name>A0ABU2I8M2_9XANT</name>
<protein>
    <recommendedName>
        <fullName evidence="4">DUF202 domain-containing protein</fullName>
    </recommendedName>
</protein>
<dbReference type="EMBL" id="JAQMHB010000001">
    <property type="protein sequence ID" value="MDS9994479.1"/>
    <property type="molecule type" value="Genomic_DNA"/>
</dbReference>
<feature type="transmembrane region" description="Helical" evidence="1">
    <location>
        <begin position="70"/>
        <end position="93"/>
    </location>
</feature>
<gene>
    <name evidence="2" type="ORF">PNQ69_17070</name>
</gene>
<dbReference type="RefSeq" id="WP_209029692.1">
    <property type="nucleotide sequence ID" value="NZ_CP115873.1"/>
</dbReference>
<evidence type="ECO:0000313" key="3">
    <source>
        <dbReference type="Proteomes" id="UP001260534"/>
    </source>
</evidence>
<proteinExistence type="predicted"/>
<keyword evidence="3" id="KW-1185">Reference proteome</keyword>
<accession>A0ABU2I8M2</accession>
<sequence>MNTIPIGNIPLIRSFLLLFFATGLASIGWQSTDDLDWKAALLYGGMVATYATGVIFYHRSLQKRRPFVNYGYSTFLLFLSLLALASGLITLLVRL</sequence>
<keyword evidence="1" id="KW-0472">Membrane</keyword>
<comment type="caution">
    <text evidence="2">The sequence shown here is derived from an EMBL/GenBank/DDBJ whole genome shotgun (WGS) entry which is preliminary data.</text>
</comment>
<evidence type="ECO:0008006" key="4">
    <source>
        <dbReference type="Google" id="ProtNLM"/>
    </source>
</evidence>
<evidence type="ECO:0000256" key="1">
    <source>
        <dbReference type="SAM" id="Phobius"/>
    </source>
</evidence>
<feature type="transmembrane region" description="Helical" evidence="1">
    <location>
        <begin position="12"/>
        <end position="29"/>
    </location>
</feature>
<feature type="transmembrane region" description="Helical" evidence="1">
    <location>
        <begin position="41"/>
        <end position="58"/>
    </location>
</feature>
<keyword evidence="1" id="KW-0812">Transmembrane</keyword>
<keyword evidence="1" id="KW-1133">Transmembrane helix</keyword>
<reference evidence="2 3" key="1">
    <citation type="submission" date="2023-01" db="EMBL/GenBank/DDBJ databases">
        <title>Xanthomonas hawaiianensis sp. nov. isolated from Araceae family in Hawaii.</title>
        <authorList>
            <person name="Chunag S.-C."/>
            <person name="Dobhal S."/>
            <person name="Alvarez A."/>
            <person name="Arif M."/>
        </authorList>
    </citation>
    <scope>NUCLEOTIDE SEQUENCE [LARGE SCALE GENOMIC DNA]</scope>
    <source>
        <strain evidence="2 3">A2111</strain>
    </source>
</reference>
<evidence type="ECO:0000313" key="2">
    <source>
        <dbReference type="EMBL" id="MDS9994479.1"/>
    </source>
</evidence>